<dbReference type="AlphaFoldDB" id="A0A9K3I533"/>
<organism evidence="2 3">
    <name type="scientific">Helianthus annuus</name>
    <name type="common">Common sunflower</name>
    <dbReference type="NCBI Taxonomy" id="4232"/>
    <lineage>
        <taxon>Eukaryota</taxon>
        <taxon>Viridiplantae</taxon>
        <taxon>Streptophyta</taxon>
        <taxon>Embryophyta</taxon>
        <taxon>Tracheophyta</taxon>
        <taxon>Spermatophyta</taxon>
        <taxon>Magnoliopsida</taxon>
        <taxon>eudicotyledons</taxon>
        <taxon>Gunneridae</taxon>
        <taxon>Pentapetalae</taxon>
        <taxon>asterids</taxon>
        <taxon>campanulids</taxon>
        <taxon>Asterales</taxon>
        <taxon>Asteraceae</taxon>
        <taxon>Asteroideae</taxon>
        <taxon>Heliantheae alliance</taxon>
        <taxon>Heliantheae</taxon>
        <taxon>Helianthus</taxon>
    </lineage>
</organism>
<dbReference type="Proteomes" id="UP000215914">
    <property type="component" value="Unassembled WGS sequence"/>
</dbReference>
<name>A0A9K3I533_HELAN</name>
<comment type="caution">
    <text evidence="2">The sequence shown here is derived from an EMBL/GenBank/DDBJ whole genome shotgun (WGS) entry which is preliminary data.</text>
</comment>
<reference evidence="2" key="1">
    <citation type="journal article" date="2017" name="Nature">
        <title>The sunflower genome provides insights into oil metabolism, flowering and Asterid evolution.</title>
        <authorList>
            <person name="Badouin H."/>
            <person name="Gouzy J."/>
            <person name="Grassa C.J."/>
            <person name="Murat F."/>
            <person name="Staton S.E."/>
            <person name="Cottret L."/>
            <person name="Lelandais-Briere C."/>
            <person name="Owens G.L."/>
            <person name="Carrere S."/>
            <person name="Mayjonade B."/>
            <person name="Legrand L."/>
            <person name="Gill N."/>
            <person name="Kane N.C."/>
            <person name="Bowers J.E."/>
            <person name="Hubner S."/>
            <person name="Bellec A."/>
            <person name="Berard A."/>
            <person name="Berges H."/>
            <person name="Blanchet N."/>
            <person name="Boniface M.C."/>
            <person name="Brunel D."/>
            <person name="Catrice O."/>
            <person name="Chaidir N."/>
            <person name="Claudel C."/>
            <person name="Donnadieu C."/>
            <person name="Faraut T."/>
            <person name="Fievet G."/>
            <person name="Helmstetter N."/>
            <person name="King M."/>
            <person name="Knapp S.J."/>
            <person name="Lai Z."/>
            <person name="Le Paslier M.C."/>
            <person name="Lippi Y."/>
            <person name="Lorenzon L."/>
            <person name="Mandel J.R."/>
            <person name="Marage G."/>
            <person name="Marchand G."/>
            <person name="Marquand E."/>
            <person name="Bret-Mestries E."/>
            <person name="Morien E."/>
            <person name="Nambeesan S."/>
            <person name="Nguyen T."/>
            <person name="Pegot-Espagnet P."/>
            <person name="Pouilly N."/>
            <person name="Raftis F."/>
            <person name="Sallet E."/>
            <person name="Schiex T."/>
            <person name="Thomas J."/>
            <person name="Vandecasteele C."/>
            <person name="Vares D."/>
            <person name="Vear F."/>
            <person name="Vautrin S."/>
            <person name="Crespi M."/>
            <person name="Mangin B."/>
            <person name="Burke J.M."/>
            <person name="Salse J."/>
            <person name="Munos S."/>
            <person name="Vincourt P."/>
            <person name="Rieseberg L.H."/>
            <person name="Langlade N.B."/>
        </authorList>
    </citation>
    <scope>NUCLEOTIDE SEQUENCE</scope>
    <source>
        <tissue evidence="2">Leaves</tissue>
    </source>
</reference>
<evidence type="ECO:0000313" key="2">
    <source>
        <dbReference type="EMBL" id="KAF5790287.1"/>
    </source>
</evidence>
<proteinExistence type="predicted"/>
<gene>
    <name evidence="2" type="ORF">HanXRQr2_Chr09g0381431</name>
</gene>
<feature type="compositionally biased region" description="Low complexity" evidence="1">
    <location>
        <begin position="46"/>
        <end position="58"/>
    </location>
</feature>
<sequence length="89" mass="9845">MYINFLMLETHHQVLTKSQGREKDTKTSIETLTIFHRPLLRLPIAPASTPTPTSLSSTTPPPDLTRLIGDDDDGDGVRGVTAFAWTRVV</sequence>
<accession>A0A9K3I533</accession>
<keyword evidence="3" id="KW-1185">Reference proteome</keyword>
<dbReference type="EMBL" id="MNCJ02000324">
    <property type="protein sequence ID" value="KAF5790287.1"/>
    <property type="molecule type" value="Genomic_DNA"/>
</dbReference>
<evidence type="ECO:0000256" key="1">
    <source>
        <dbReference type="SAM" id="MobiDB-lite"/>
    </source>
</evidence>
<dbReference type="Gramene" id="mRNA:HanXRQr2_Chr09g0381431">
    <property type="protein sequence ID" value="mRNA:HanXRQr2_Chr09g0381431"/>
    <property type="gene ID" value="HanXRQr2_Chr09g0381431"/>
</dbReference>
<reference evidence="2" key="2">
    <citation type="submission" date="2020-06" db="EMBL/GenBank/DDBJ databases">
        <title>Helianthus annuus Genome sequencing and assembly Release 2.</title>
        <authorList>
            <person name="Gouzy J."/>
            <person name="Langlade N."/>
            <person name="Munos S."/>
        </authorList>
    </citation>
    <scope>NUCLEOTIDE SEQUENCE</scope>
    <source>
        <tissue evidence="2">Leaves</tissue>
    </source>
</reference>
<evidence type="ECO:0000313" key="3">
    <source>
        <dbReference type="Proteomes" id="UP000215914"/>
    </source>
</evidence>
<protein>
    <submittedName>
        <fullName evidence="2">Uncharacterized protein</fullName>
    </submittedName>
</protein>
<feature type="region of interest" description="Disordered" evidence="1">
    <location>
        <begin position="46"/>
        <end position="72"/>
    </location>
</feature>